<sequence length="129" mass="14684">MLELKISVDDRNLKILAKGISDIPNDNTLGEQLAILTRNYMDEYVPFDTGQLASTVKVLPWELIYTRAGVHSNYEGISVSGKDINYTKTHHPNATHHWDKAMLANKGEQYNKSAKELIMERIRRLNGND</sequence>
<dbReference type="EMBL" id="BK015425">
    <property type="protein sequence ID" value="DAE06037.1"/>
    <property type="molecule type" value="Genomic_DNA"/>
</dbReference>
<organism evidence="1">
    <name type="scientific">Siphoviridae sp. ctsxw88</name>
    <dbReference type="NCBI Taxonomy" id="2825701"/>
    <lineage>
        <taxon>Viruses</taxon>
        <taxon>Duplodnaviria</taxon>
        <taxon>Heunggongvirae</taxon>
        <taxon>Uroviricota</taxon>
        <taxon>Caudoviricetes</taxon>
    </lineage>
</organism>
<name>A0A8S5PHE9_9CAUD</name>
<reference evidence="1" key="1">
    <citation type="journal article" date="2021" name="Proc. Natl. Acad. Sci. U.S.A.">
        <title>A Catalog of Tens of Thousands of Viruses from Human Metagenomes Reveals Hidden Associations with Chronic Diseases.</title>
        <authorList>
            <person name="Tisza M.J."/>
            <person name="Buck C.B."/>
        </authorList>
    </citation>
    <scope>NUCLEOTIDE SEQUENCE</scope>
    <source>
        <strain evidence="1">Ctsxw88</strain>
    </source>
</reference>
<dbReference type="Pfam" id="PF11114">
    <property type="entry name" value="Minor_capsid_2"/>
    <property type="match status" value="1"/>
</dbReference>
<evidence type="ECO:0000313" key="1">
    <source>
        <dbReference type="EMBL" id="DAE06037.1"/>
    </source>
</evidence>
<protein>
    <submittedName>
        <fullName evidence="1">Minor capsid protein</fullName>
    </submittedName>
</protein>
<accession>A0A8S5PHE9</accession>
<proteinExistence type="predicted"/>
<dbReference type="InterPro" id="IPR021080">
    <property type="entry name" value="Minor_capsid_protein"/>
</dbReference>